<evidence type="ECO:0000313" key="4">
    <source>
        <dbReference type="EMBL" id="GMI40688.1"/>
    </source>
</evidence>
<organism evidence="4 5">
    <name type="scientific">Tetraparma gracilis</name>
    <dbReference type="NCBI Taxonomy" id="2962635"/>
    <lineage>
        <taxon>Eukaryota</taxon>
        <taxon>Sar</taxon>
        <taxon>Stramenopiles</taxon>
        <taxon>Ochrophyta</taxon>
        <taxon>Bolidophyceae</taxon>
        <taxon>Parmales</taxon>
        <taxon>Triparmaceae</taxon>
        <taxon>Tetraparma</taxon>
    </lineage>
</organism>
<feature type="transmembrane region" description="Helical" evidence="2">
    <location>
        <begin position="6"/>
        <end position="27"/>
    </location>
</feature>
<feature type="compositionally biased region" description="Basic and acidic residues" evidence="1">
    <location>
        <begin position="77"/>
        <end position="91"/>
    </location>
</feature>
<dbReference type="SUPFAM" id="SSF46565">
    <property type="entry name" value="Chaperone J-domain"/>
    <property type="match status" value="1"/>
</dbReference>
<feature type="region of interest" description="Disordered" evidence="1">
    <location>
        <begin position="29"/>
        <end position="107"/>
    </location>
</feature>
<gene>
    <name evidence="4" type="ORF">TeGR_g10647</name>
</gene>
<feature type="compositionally biased region" description="Basic residues" evidence="1">
    <location>
        <begin position="29"/>
        <end position="38"/>
    </location>
</feature>
<evidence type="ECO:0000256" key="2">
    <source>
        <dbReference type="SAM" id="Phobius"/>
    </source>
</evidence>
<feature type="compositionally biased region" description="Pro residues" evidence="1">
    <location>
        <begin position="93"/>
        <end position="107"/>
    </location>
</feature>
<dbReference type="PROSITE" id="PS50076">
    <property type="entry name" value="DNAJ_2"/>
    <property type="match status" value="1"/>
</dbReference>
<dbReference type="InterPro" id="IPR036869">
    <property type="entry name" value="J_dom_sf"/>
</dbReference>
<dbReference type="InterPro" id="IPR001623">
    <property type="entry name" value="DnaJ_domain"/>
</dbReference>
<feature type="compositionally biased region" description="Pro residues" evidence="1">
    <location>
        <begin position="39"/>
        <end position="53"/>
    </location>
</feature>
<name>A0ABQ6N5L3_9STRA</name>
<keyword evidence="2" id="KW-1133">Transmembrane helix</keyword>
<keyword evidence="5" id="KW-1185">Reference proteome</keyword>
<keyword evidence="2" id="KW-0472">Membrane</keyword>
<reference evidence="4 5" key="1">
    <citation type="journal article" date="2023" name="Commun. Biol.">
        <title>Genome analysis of Parmales, the sister group of diatoms, reveals the evolutionary specialization of diatoms from phago-mixotrophs to photoautotrophs.</title>
        <authorList>
            <person name="Ban H."/>
            <person name="Sato S."/>
            <person name="Yoshikawa S."/>
            <person name="Yamada K."/>
            <person name="Nakamura Y."/>
            <person name="Ichinomiya M."/>
            <person name="Sato N."/>
            <person name="Blanc-Mathieu R."/>
            <person name="Endo H."/>
            <person name="Kuwata A."/>
            <person name="Ogata H."/>
        </authorList>
    </citation>
    <scope>NUCLEOTIDE SEQUENCE [LARGE SCALE GENOMIC DNA]</scope>
</reference>
<evidence type="ECO:0000256" key="1">
    <source>
        <dbReference type="SAM" id="MobiDB-lite"/>
    </source>
</evidence>
<keyword evidence="2" id="KW-0812">Transmembrane</keyword>
<dbReference type="Gene3D" id="1.10.287.110">
    <property type="entry name" value="DnaJ domain"/>
    <property type="match status" value="1"/>
</dbReference>
<dbReference type="EMBL" id="BRYB01002174">
    <property type="protein sequence ID" value="GMI40688.1"/>
    <property type="molecule type" value="Genomic_DNA"/>
</dbReference>
<dbReference type="Proteomes" id="UP001165060">
    <property type="component" value="Unassembled WGS sequence"/>
</dbReference>
<sequence>MSDDMFGGMGGMLLSNILCWALADSLCGGRRRRRRRRPPPAQAAPAPSSPPDYAPGLSRRAAPPPRPVFVKGQCVWEQRDAARREQADRMSQEPPPTSLPAPLPPPLAGDDSLVVACSIPGLASTGPRLPDDHHARSCDYARLGLPPQSDPALVKRHYSALARLLHPDKHMTKSPPERDEFAARFRGVTEARDRLL</sequence>
<dbReference type="CDD" id="cd06257">
    <property type="entry name" value="DnaJ"/>
    <property type="match status" value="1"/>
</dbReference>
<feature type="domain" description="J" evidence="3">
    <location>
        <begin position="138"/>
        <end position="196"/>
    </location>
</feature>
<evidence type="ECO:0000313" key="5">
    <source>
        <dbReference type="Proteomes" id="UP001165060"/>
    </source>
</evidence>
<proteinExistence type="predicted"/>
<accession>A0ABQ6N5L3</accession>
<dbReference type="Pfam" id="PF00226">
    <property type="entry name" value="DnaJ"/>
    <property type="match status" value="1"/>
</dbReference>
<comment type="caution">
    <text evidence="4">The sequence shown here is derived from an EMBL/GenBank/DDBJ whole genome shotgun (WGS) entry which is preliminary data.</text>
</comment>
<protein>
    <recommendedName>
        <fullName evidence="3">J domain-containing protein</fullName>
    </recommendedName>
</protein>
<evidence type="ECO:0000259" key="3">
    <source>
        <dbReference type="PROSITE" id="PS50076"/>
    </source>
</evidence>